<organism evidence="2 3">
    <name type="scientific">Ilex paraguariensis</name>
    <name type="common">yerba mate</name>
    <dbReference type="NCBI Taxonomy" id="185542"/>
    <lineage>
        <taxon>Eukaryota</taxon>
        <taxon>Viridiplantae</taxon>
        <taxon>Streptophyta</taxon>
        <taxon>Embryophyta</taxon>
        <taxon>Tracheophyta</taxon>
        <taxon>Spermatophyta</taxon>
        <taxon>Magnoliopsida</taxon>
        <taxon>eudicotyledons</taxon>
        <taxon>Gunneridae</taxon>
        <taxon>Pentapetalae</taxon>
        <taxon>asterids</taxon>
        <taxon>campanulids</taxon>
        <taxon>Aquifoliales</taxon>
        <taxon>Aquifoliaceae</taxon>
        <taxon>Ilex</taxon>
    </lineage>
</organism>
<dbReference type="Proteomes" id="UP001642360">
    <property type="component" value="Unassembled WGS sequence"/>
</dbReference>
<feature type="compositionally biased region" description="Basic and acidic residues" evidence="1">
    <location>
        <begin position="8"/>
        <end position="37"/>
    </location>
</feature>
<feature type="region of interest" description="Disordered" evidence="1">
    <location>
        <begin position="1"/>
        <end position="105"/>
    </location>
</feature>
<evidence type="ECO:0000313" key="3">
    <source>
        <dbReference type="Proteomes" id="UP001642360"/>
    </source>
</evidence>
<feature type="compositionally biased region" description="Basic and acidic residues" evidence="1">
    <location>
        <begin position="51"/>
        <end position="76"/>
    </location>
</feature>
<evidence type="ECO:0000256" key="1">
    <source>
        <dbReference type="SAM" id="MobiDB-lite"/>
    </source>
</evidence>
<dbReference type="PANTHER" id="PTHR47877:SF3">
    <property type="entry name" value="LATE EMBRYOGENESIS ABUNDANT DOMAIN-CONTAINING PROTEIN _ LEA DOMAIN-CONTAINING PROTEIN"/>
    <property type="match status" value="1"/>
</dbReference>
<dbReference type="EMBL" id="CAUOFW020000001">
    <property type="protein sequence ID" value="CAK9133263.1"/>
    <property type="molecule type" value="Genomic_DNA"/>
</dbReference>
<accession>A0ABC8QKW2</accession>
<gene>
    <name evidence="2" type="ORF">ILEXP_LOCUS138</name>
</gene>
<dbReference type="AlphaFoldDB" id="A0ABC8QKW2"/>
<name>A0ABC8QKW2_9AQUA</name>
<dbReference type="PANTHER" id="PTHR47877">
    <property type="entry name" value="LATE EMBRYOGENESIS ABUNDANT DOMAIN-CONTAINING PROTEIN / LEA DOMAIN-CONTAINING PROTEIN"/>
    <property type="match status" value="1"/>
</dbReference>
<evidence type="ECO:0000313" key="2">
    <source>
        <dbReference type="EMBL" id="CAK9133263.1"/>
    </source>
</evidence>
<protein>
    <submittedName>
        <fullName evidence="2">Uncharacterized protein</fullName>
    </submittedName>
</protein>
<comment type="caution">
    <text evidence="2">The sequence shown here is derived from an EMBL/GenBank/DDBJ whole genome shotgun (WGS) entry which is preliminary data.</text>
</comment>
<keyword evidence="3" id="KW-1185">Reference proteome</keyword>
<sequence>MLGQEGGEAGKERTTEMNEREGAKEEREGLSLEEISKYRATAQQNSMEAIRAAEEKYAKNKESSESALRNEKESEGRSLGAGTGRGAEKGNSTPQHCRGSSPKNLYELQYELAV</sequence>
<reference evidence="2 3" key="1">
    <citation type="submission" date="2024-02" db="EMBL/GenBank/DDBJ databases">
        <authorList>
            <person name="Vignale AGUSTIN F."/>
            <person name="Sosa J E."/>
            <person name="Modenutti C."/>
        </authorList>
    </citation>
    <scope>NUCLEOTIDE SEQUENCE [LARGE SCALE GENOMIC DNA]</scope>
</reference>
<proteinExistence type="predicted"/>